<evidence type="ECO:0000313" key="3">
    <source>
        <dbReference type="Proteomes" id="UP001479933"/>
    </source>
</evidence>
<reference evidence="2 3" key="1">
    <citation type="journal article" date="2023" name="Virus Evol.">
        <title>Computational host range prediction-The good, the bad, and the ugly.</title>
        <authorList>
            <person name="Howell A.A."/>
            <person name="Versoza C.J."/>
            <person name="Pfeifer S.P."/>
        </authorList>
    </citation>
    <scope>NUCLEOTIDE SEQUENCE [LARGE SCALE GENOMIC DNA]</scope>
    <source>
        <strain evidence="2 3">1610/1b</strain>
    </source>
</reference>
<dbReference type="Gene3D" id="3.40.710.10">
    <property type="entry name" value="DD-peptidase/beta-lactamase superfamily"/>
    <property type="match status" value="1"/>
</dbReference>
<feature type="chain" id="PRO_5046921526" description="Beta-lactamase class A" evidence="1">
    <location>
        <begin position="31"/>
        <end position="296"/>
    </location>
</feature>
<dbReference type="SUPFAM" id="SSF56601">
    <property type="entry name" value="beta-lactamase/transpeptidase-like"/>
    <property type="match status" value="1"/>
</dbReference>
<sequence>MKTRRGRRAPALVIAGLCLVATVGCGTAQSGDDVVTVVVTETAGSTTKASTSTAGDRKLSASFAALEKTLSAPVGLALVPVGGGDVVTFGDQTTGVAWSTSKVPLAVAADRANGVTDAETSAIVNSDNAAAETLWASLGTPAQAAAAMTAVLREGGDSTTTVPSARRRSEFSIFGQTEWALRDAATFAAGLPCLRGTTHVLSLMENVAGNQQWGLKAIEKRTSSVKGGWGPTAGSGYLVRQLGVLTLRDGRQVGVAMSTQTTAGSMEPGAAVLSAVGRWMSQHLAALPAGRCAPAR</sequence>
<feature type="signal peptide" evidence="1">
    <location>
        <begin position="1"/>
        <end position="30"/>
    </location>
</feature>
<name>A0ABZ2U2J7_9ACTN</name>
<keyword evidence="1" id="KW-0732">Signal</keyword>
<dbReference type="EMBL" id="CP136137">
    <property type="protein sequence ID" value="WYY07938.1"/>
    <property type="molecule type" value="Genomic_DNA"/>
</dbReference>
<organism evidence="2 3">
    <name type="scientific">Gordonia hydrophobica</name>
    <dbReference type="NCBI Taxonomy" id="40516"/>
    <lineage>
        <taxon>Bacteria</taxon>
        <taxon>Bacillati</taxon>
        <taxon>Actinomycetota</taxon>
        <taxon>Actinomycetes</taxon>
        <taxon>Mycobacteriales</taxon>
        <taxon>Gordoniaceae</taxon>
        <taxon>Gordonia</taxon>
    </lineage>
</organism>
<dbReference type="PROSITE" id="PS51257">
    <property type="entry name" value="PROKAR_LIPOPROTEIN"/>
    <property type="match status" value="1"/>
</dbReference>
<gene>
    <name evidence="2" type="ORF">RVF87_02285</name>
</gene>
<protein>
    <recommendedName>
        <fullName evidence="4">Beta-lactamase class A</fullName>
    </recommendedName>
</protein>
<dbReference type="RefSeq" id="WP_084247603.1">
    <property type="nucleotide sequence ID" value="NZ_CP136137.1"/>
</dbReference>
<dbReference type="Proteomes" id="UP001479933">
    <property type="component" value="Chromosome"/>
</dbReference>
<evidence type="ECO:0000256" key="1">
    <source>
        <dbReference type="SAM" id="SignalP"/>
    </source>
</evidence>
<proteinExistence type="predicted"/>
<dbReference type="InterPro" id="IPR012338">
    <property type="entry name" value="Beta-lactam/transpept-like"/>
</dbReference>
<evidence type="ECO:0008006" key="4">
    <source>
        <dbReference type="Google" id="ProtNLM"/>
    </source>
</evidence>
<accession>A0ABZ2U2J7</accession>
<keyword evidence="3" id="KW-1185">Reference proteome</keyword>
<evidence type="ECO:0000313" key="2">
    <source>
        <dbReference type="EMBL" id="WYY07938.1"/>
    </source>
</evidence>